<dbReference type="STRING" id="691883.A0A058ZGR3"/>
<dbReference type="GO" id="GO:0000176">
    <property type="term" value="C:nuclear exosome (RNase complex)"/>
    <property type="evidence" value="ECO:0007669"/>
    <property type="project" value="TreeGrafter"/>
</dbReference>
<dbReference type="Pfam" id="PF21266">
    <property type="entry name" value="S1_RRP4"/>
    <property type="match status" value="1"/>
</dbReference>
<dbReference type="CDD" id="cd22525">
    <property type="entry name" value="KH-I_Rrp4_eukar"/>
    <property type="match status" value="1"/>
</dbReference>
<dbReference type="RefSeq" id="XP_009492824.1">
    <property type="nucleotide sequence ID" value="XM_009494549.1"/>
</dbReference>
<dbReference type="Proteomes" id="UP000030693">
    <property type="component" value="Unassembled WGS sequence"/>
</dbReference>
<evidence type="ECO:0000256" key="4">
    <source>
        <dbReference type="ARBA" id="ARBA00022884"/>
    </source>
</evidence>
<dbReference type="Pfam" id="PF15985">
    <property type="entry name" value="KH_6"/>
    <property type="match status" value="1"/>
</dbReference>
<dbReference type="EMBL" id="KB932201">
    <property type="protein sequence ID" value="KCV73123.1"/>
    <property type="molecule type" value="Genomic_DNA"/>
</dbReference>
<dbReference type="GO" id="GO:0071034">
    <property type="term" value="P:CUT catabolic process"/>
    <property type="evidence" value="ECO:0007669"/>
    <property type="project" value="TreeGrafter"/>
</dbReference>
<comment type="subcellular location">
    <subcellularLocation>
        <location evidence="1">Nucleus</location>
    </subcellularLocation>
</comment>
<dbReference type="GO" id="GO:0000177">
    <property type="term" value="C:cytoplasmic exosome (RNase complex)"/>
    <property type="evidence" value="ECO:0007669"/>
    <property type="project" value="TreeGrafter"/>
</dbReference>
<dbReference type="GO" id="GO:0071038">
    <property type="term" value="P:TRAMP-dependent tRNA surveillance pathway"/>
    <property type="evidence" value="ECO:0007669"/>
    <property type="project" value="TreeGrafter"/>
</dbReference>
<evidence type="ECO:0000313" key="9">
    <source>
        <dbReference type="Proteomes" id="UP000030693"/>
    </source>
</evidence>
<dbReference type="eggNOG" id="KOG3013">
    <property type="taxonomic scope" value="Eukaryota"/>
</dbReference>
<evidence type="ECO:0000259" key="7">
    <source>
        <dbReference type="Pfam" id="PF21266"/>
    </source>
</evidence>
<proteinExistence type="inferred from homology"/>
<dbReference type="SUPFAM" id="SSF50249">
    <property type="entry name" value="Nucleic acid-binding proteins"/>
    <property type="match status" value="1"/>
</dbReference>
<evidence type="ECO:0000256" key="1">
    <source>
        <dbReference type="ARBA" id="ARBA00004123"/>
    </source>
</evidence>
<dbReference type="GO" id="GO:0071051">
    <property type="term" value="P:poly(A)-dependent snoRNA 3'-end processing"/>
    <property type="evidence" value="ECO:0007669"/>
    <property type="project" value="TreeGrafter"/>
</dbReference>
<comment type="similarity">
    <text evidence="2">Belongs to the RRP4 family.</text>
</comment>
<dbReference type="InterPro" id="IPR026699">
    <property type="entry name" value="Exosome_RNA_bind1/RRP40/RRP4"/>
</dbReference>
<evidence type="ECO:0000313" key="8">
    <source>
        <dbReference type="EMBL" id="KCV73123.1"/>
    </source>
</evidence>
<dbReference type="CDD" id="cd05789">
    <property type="entry name" value="S1_Rrp4"/>
    <property type="match status" value="1"/>
</dbReference>
<dbReference type="GO" id="GO:0003723">
    <property type="term" value="F:RNA binding"/>
    <property type="evidence" value="ECO:0007669"/>
    <property type="project" value="UniProtKB-KW"/>
</dbReference>
<name>A0A058ZGR3_FONAL</name>
<gene>
    <name evidence="8" type="ORF">H696_00669</name>
</gene>
<dbReference type="InterPro" id="IPR048565">
    <property type="entry name" value="S1_RRP4"/>
</dbReference>
<feature type="domain" description="K Homology" evidence="6">
    <location>
        <begin position="222"/>
        <end position="269"/>
    </location>
</feature>
<evidence type="ECO:0008006" key="10">
    <source>
        <dbReference type="Google" id="ProtNLM"/>
    </source>
</evidence>
<evidence type="ECO:0000256" key="3">
    <source>
        <dbReference type="ARBA" id="ARBA00022835"/>
    </source>
</evidence>
<dbReference type="AlphaFoldDB" id="A0A058ZGR3"/>
<keyword evidence="4" id="KW-0694">RNA-binding</keyword>
<dbReference type="GO" id="GO:0034475">
    <property type="term" value="P:U4 snRNA 3'-end processing"/>
    <property type="evidence" value="ECO:0007669"/>
    <property type="project" value="TreeGrafter"/>
</dbReference>
<evidence type="ECO:0000256" key="5">
    <source>
        <dbReference type="SAM" id="MobiDB-lite"/>
    </source>
</evidence>
<dbReference type="SUPFAM" id="SSF54791">
    <property type="entry name" value="Eukaryotic type KH-domain (KH-domain type I)"/>
    <property type="match status" value="1"/>
</dbReference>
<dbReference type="InterPro" id="IPR012340">
    <property type="entry name" value="NA-bd_OB-fold"/>
</dbReference>
<organism evidence="8">
    <name type="scientific">Fonticula alba</name>
    <name type="common">Slime mold</name>
    <dbReference type="NCBI Taxonomy" id="691883"/>
    <lineage>
        <taxon>Eukaryota</taxon>
        <taxon>Rotosphaerida</taxon>
        <taxon>Fonticulaceae</taxon>
        <taxon>Fonticula</taxon>
    </lineage>
</organism>
<evidence type="ECO:0000256" key="2">
    <source>
        <dbReference type="ARBA" id="ARBA00009155"/>
    </source>
</evidence>
<dbReference type="GO" id="GO:0000467">
    <property type="term" value="P:exonucleolytic trimming to generate mature 3'-end of 5.8S rRNA from tricistronic rRNA transcript (SSU-rRNA, 5.8S rRNA, LSU-rRNA)"/>
    <property type="evidence" value="ECO:0007669"/>
    <property type="project" value="TreeGrafter"/>
</dbReference>
<keyword evidence="9" id="KW-1185">Reference proteome</keyword>
<accession>A0A058ZGR3</accession>
<dbReference type="PANTHER" id="PTHR21321">
    <property type="entry name" value="PNAS-3 RELATED"/>
    <property type="match status" value="1"/>
</dbReference>
<keyword evidence="3" id="KW-0271">Exosome</keyword>
<dbReference type="GeneID" id="20525394"/>
<sequence>MNACILVPASRHAPLDTESFVRATGRQQKAQDAEMDDTNGPTNGPVTVTDSQLVTPGEVLTMVDNRLTHGHCTRIIPAYELSSISPDVLTEQQATPELLSRYIRSTVAGTVSRINSLLTVVPSRLPRYRGHTGDVVVGRIIAVGPGPRWRIDLNARCFGVMRLSSILLPDGVQRRKSQDDELQMRTYFKEGDLFSAEVQSIGHDSMISVHFRNNKFGKLSHGTLITVPPHLVLRSIQFTSIPSVPGSEHNSGAVDVILSLNGYIWVAPKPMEAGDSDFSPAHRLAAARVCAAIRALASHERMISNQSILMVCEASASYSPASLSRPEIAAKVIAEAIR</sequence>
<dbReference type="Gene3D" id="2.40.50.140">
    <property type="entry name" value="Nucleic acid-binding proteins"/>
    <property type="match status" value="1"/>
</dbReference>
<reference evidence="8" key="1">
    <citation type="submission" date="2013-04" db="EMBL/GenBank/DDBJ databases">
        <title>The Genome Sequence of Fonticula alba ATCC 38817.</title>
        <authorList>
            <consortium name="The Broad Institute Genomics Platform"/>
            <person name="Russ C."/>
            <person name="Cuomo C."/>
            <person name="Burger G."/>
            <person name="Gray M.W."/>
            <person name="Holland P.W.H."/>
            <person name="King N."/>
            <person name="Lang F.B.F."/>
            <person name="Roger A.J."/>
            <person name="Ruiz-Trillo I."/>
            <person name="Brown M."/>
            <person name="Walker B."/>
            <person name="Young S."/>
            <person name="Zeng Q."/>
            <person name="Gargeya S."/>
            <person name="Fitzgerald M."/>
            <person name="Haas B."/>
            <person name="Abouelleil A."/>
            <person name="Allen A.W."/>
            <person name="Alvarado L."/>
            <person name="Arachchi H.M."/>
            <person name="Berlin A.M."/>
            <person name="Chapman S.B."/>
            <person name="Gainer-Dewar J."/>
            <person name="Goldberg J."/>
            <person name="Griggs A."/>
            <person name="Gujja S."/>
            <person name="Hansen M."/>
            <person name="Howarth C."/>
            <person name="Imamovic A."/>
            <person name="Ireland A."/>
            <person name="Larimer J."/>
            <person name="McCowan C."/>
            <person name="Murphy C."/>
            <person name="Pearson M."/>
            <person name="Poon T.W."/>
            <person name="Priest M."/>
            <person name="Roberts A."/>
            <person name="Saif S."/>
            <person name="Shea T."/>
            <person name="Sisk P."/>
            <person name="Sykes S."/>
            <person name="Wortman J."/>
            <person name="Nusbaum C."/>
            <person name="Birren B."/>
        </authorList>
    </citation>
    <scope>NUCLEOTIDE SEQUENCE [LARGE SCALE GENOMIC DNA]</scope>
    <source>
        <strain evidence="8">ATCC 38817</strain>
    </source>
</reference>
<protein>
    <recommendedName>
        <fullName evidence="10">Ribosomal RNA-processing protein 4</fullName>
    </recommendedName>
</protein>
<feature type="region of interest" description="Disordered" evidence="5">
    <location>
        <begin position="17"/>
        <end position="48"/>
    </location>
</feature>
<feature type="compositionally biased region" description="Polar residues" evidence="5">
    <location>
        <begin position="39"/>
        <end position="48"/>
    </location>
</feature>
<dbReference type="PANTHER" id="PTHR21321:SF4">
    <property type="entry name" value="EXOSOME COMPLEX COMPONENT RRP4"/>
    <property type="match status" value="1"/>
</dbReference>
<evidence type="ECO:0000259" key="6">
    <source>
        <dbReference type="Pfam" id="PF15985"/>
    </source>
</evidence>
<dbReference type="InterPro" id="IPR004088">
    <property type="entry name" value="KH_dom_type_1"/>
</dbReference>
<dbReference type="GO" id="GO:0071035">
    <property type="term" value="P:nuclear polyadenylation-dependent rRNA catabolic process"/>
    <property type="evidence" value="ECO:0007669"/>
    <property type="project" value="TreeGrafter"/>
</dbReference>
<feature type="domain" description="RRP4 S1" evidence="7">
    <location>
        <begin position="127"/>
        <end position="200"/>
    </location>
</feature>
<dbReference type="InterPro" id="IPR036612">
    <property type="entry name" value="KH_dom_type_1_sf"/>
</dbReference>
<dbReference type="OrthoDB" id="1650at2759"/>
<dbReference type="Gene3D" id="2.40.50.100">
    <property type="match status" value="1"/>
</dbReference>